<evidence type="ECO:0000256" key="10">
    <source>
        <dbReference type="ARBA" id="ARBA00023065"/>
    </source>
</evidence>
<keyword evidence="4" id="KW-0109">Calcium transport</keyword>
<feature type="compositionally biased region" description="Basic and acidic residues" evidence="18">
    <location>
        <begin position="113"/>
        <end position="131"/>
    </location>
</feature>
<comment type="function">
    <text evidence="17">Highly selective calcium channel localized to the inner mitochondrial membrane, which mediates calcium uptake into the mitochondrial matrix. Mitochondrial calcium homeostasis plays key roles in cellular physiology and regulates ATP production, cytoplasmic calcium signals and activation of cell death pathways. Sufficient to operate as a pore-forming channel without the need of calcium-sensor or auxiliary subunit.</text>
</comment>
<evidence type="ECO:0000256" key="2">
    <source>
        <dbReference type="ARBA" id="ARBA00005653"/>
    </source>
</evidence>
<keyword evidence="7" id="KW-0999">Mitochondrion inner membrane</keyword>
<keyword evidence="8" id="KW-0106">Calcium</keyword>
<dbReference type="EMBL" id="CM032183">
    <property type="protein sequence ID" value="KAG7095983.1"/>
    <property type="molecule type" value="Genomic_DNA"/>
</dbReference>
<evidence type="ECO:0000256" key="13">
    <source>
        <dbReference type="ARBA" id="ARBA00023303"/>
    </source>
</evidence>
<evidence type="ECO:0000256" key="7">
    <source>
        <dbReference type="ARBA" id="ARBA00022792"/>
    </source>
</evidence>
<dbReference type="InterPro" id="IPR006769">
    <property type="entry name" value="MCU_C"/>
</dbReference>
<dbReference type="RefSeq" id="XP_043012453.1">
    <property type="nucleotide sequence ID" value="XM_043151358.1"/>
</dbReference>
<keyword evidence="9 19" id="KW-1133">Transmembrane helix</keyword>
<keyword evidence="11" id="KW-0496">Mitochondrion</keyword>
<dbReference type="GeneID" id="66075742"/>
<dbReference type="AlphaFoldDB" id="A0A9P8AAU0"/>
<sequence>MEAQRGARRMALGGFGMLVVYWAAVARLTFWDYGWDVMEPITYLSGLSSVVCGYLWFLYQGREVSYSSVLHRSVSARRQALYKTKGLDIDRWEDLVHERKALLREIGRIKEDYDHGKSQQEKETEKESRDSEGEDSV</sequence>
<dbReference type="Proteomes" id="UP001049176">
    <property type="component" value="Chromosome 3"/>
</dbReference>
<keyword evidence="6 19" id="KW-0812">Transmembrane</keyword>
<evidence type="ECO:0000256" key="18">
    <source>
        <dbReference type="SAM" id="MobiDB-lite"/>
    </source>
</evidence>
<dbReference type="GO" id="GO:1990246">
    <property type="term" value="C:uniplex complex"/>
    <property type="evidence" value="ECO:0007669"/>
    <property type="project" value="TreeGrafter"/>
</dbReference>
<keyword evidence="13" id="KW-0407">Ion channel</keyword>
<dbReference type="PANTHER" id="PTHR13462">
    <property type="entry name" value="CALCIUM UNIPORTER PROTEIN, MITOCHONDRIAL"/>
    <property type="match status" value="1"/>
</dbReference>
<feature type="region of interest" description="Disordered" evidence="18">
    <location>
        <begin position="113"/>
        <end position="137"/>
    </location>
</feature>
<evidence type="ECO:0000256" key="17">
    <source>
        <dbReference type="ARBA" id="ARBA00045938"/>
    </source>
</evidence>
<reference evidence="21" key="1">
    <citation type="journal article" date="2021" name="Genome Biol. Evol.">
        <title>The assembled and annotated genome of the fairy-ring fungus Marasmius oreades.</title>
        <authorList>
            <person name="Hiltunen M."/>
            <person name="Ament-Velasquez S.L."/>
            <person name="Johannesson H."/>
        </authorList>
    </citation>
    <scope>NUCLEOTIDE SEQUENCE</scope>
    <source>
        <strain evidence="21">03SP1</strain>
    </source>
</reference>
<organism evidence="21 22">
    <name type="scientific">Marasmius oreades</name>
    <name type="common">fairy-ring Marasmius</name>
    <dbReference type="NCBI Taxonomy" id="181124"/>
    <lineage>
        <taxon>Eukaryota</taxon>
        <taxon>Fungi</taxon>
        <taxon>Dikarya</taxon>
        <taxon>Basidiomycota</taxon>
        <taxon>Agaricomycotina</taxon>
        <taxon>Agaricomycetes</taxon>
        <taxon>Agaricomycetidae</taxon>
        <taxon>Agaricales</taxon>
        <taxon>Marasmiineae</taxon>
        <taxon>Marasmiaceae</taxon>
        <taxon>Marasmius</taxon>
    </lineage>
</organism>
<evidence type="ECO:0000256" key="4">
    <source>
        <dbReference type="ARBA" id="ARBA00022568"/>
    </source>
</evidence>
<evidence type="ECO:0000313" key="21">
    <source>
        <dbReference type="EMBL" id="KAG7095983.1"/>
    </source>
</evidence>
<comment type="similarity">
    <text evidence="2">Belongs to the MCU (TC 1.A.77) family.</text>
</comment>
<keyword evidence="3" id="KW-0813">Transport</keyword>
<gene>
    <name evidence="21" type="ORF">E1B28_006666</name>
</gene>
<evidence type="ECO:0000256" key="9">
    <source>
        <dbReference type="ARBA" id="ARBA00022989"/>
    </source>
</evidence>
<evidence type="ECO:0000256" key="19">
    <source>
        <dbReference type="SAM" id="Phobius"/>
    </source>
</evidence>
<keyword evidence="5" id="KW-0107">Calcium channel</keyword>
<evidence type="ECO:0000256" key="6">
    <source>
        <dbReference type="ARBA" id="ARBA00022692"/>
    </source>
</evidence>
<dbReference type="PANTHER" id="PTHR13462:SF10">
    <property type="entry name" value="CALCIUM UNIPORTER PROTEIN, MITOCHONDRIAL"/>
    <property type="match status" value="1"/>
</dbReference>
<comment type="catalytic activity">
    <reaction evidence="14">
        <text>Ca(2+)(in) = Ca(2+)(out)</text>
        <dbReference type="Rhea" id="RHEA:29671"/>
        <dbReference type="ChEBI" id="CHEBI:29108"/>
    </reaction>
</comment>
<dbReference type="GO" id="GO:0036444">
    <property type="term" value="P:calcium import into the mitochondrion"/>
    <property type="evidence" value="ECO:0007669"/>
    <property type="project" value="UniProtKB-ARBA"/>
</dbReference>
<protein>
    <recommendedName>
        <fullName evidence="16">Calcium uniporter protein, mitochondrial</fullName>
    </recommendedName>
</protein>
<comment type="subunit">
    <text evidence="15">Homotetramer, assembles in a dimer or dimers configuration with two interfaces.</text>
</comment>
<evidence type="ECO:0000256" key="14">
    <source>
        <dbReference type="ARBA" id="ARBA00036634"/>
    </source>
</evidence>
<dbReference type="GO" id="GO:0051560">
    <property type="term" value="P:mitochondrial calcium ion homeostasis"/>
    <property type="evidence" value="ECO:0007669"/>
    <property type="project" value="InterPro"/>
</dbReference>
<keyword evidence="12 19" id="KW-0472">Membrane</keyword>
<proteinExistence type="inferred from homology"/>
<comment type="subcellular location">
    <subcellularLocation>
        <location evidence="1">Mitochondrion inner membrane</location>
        <topology evidence="1">Multi-pass membrane protein</topology>
    </subcellularLocation>
</comment>
<evidence type="ECO:0000256" key="15">
    <source>
        <dbReference type="ARBA" id="ARBA00044966"/>
    </source>
</evidence>
<dbReference type="OrthoDB" id="278338at2759"/>
<evidence type="ECO:0000259" key="20">
    <source>
        <dbReference type="Pfam" id="PF04678"/>
    </source>
</evidence>
<feature type="domain" description="Calcium uniporter protein C-terminal" evidence="20">
    <location>
        <begin position="2"/>
        <end position="95"/>
    </location>
</feature>
<dbReference type="KEGG" id="more:E1B28_006666"/>
<evidence type="ECO:0000256" key="3">
    <source>
        <dbReference type="ARBA" id="ARBA00022448"/>
    </source>
</evidence>
<dbReference type="Pfam" id="PF04678">
    <property type="entry name" value="MCU"/>
    <property type="match status" value="1"/>
</dbReference>
<evidence type="ECO:0000256" key="11">
    <source>
        <dbReference type="ARBA" id="ARBA00023128"/>
    </source>
</evidence>
<keyword evidence="22" id="KW-1185">Reference proteome</keyword>
<evidence type="ECO:0000256" key="16">
    <source>
        <dbReference type="ARBA" id="ARBA00044981"/>
    </source>
</evidence>
<accession>A0A9P8AAU0</accession>
<comment type="caution">
    <text evidence="21">The sequence shown here is derived from an EMBL/GenBank/DDBJ whole genome shotgun (WGS) entry which is preliminary data.</text>
</comment>
<dbReference type="GO" id="GO:0005262">
    <property type="term" value="F:calcium channel activity"/>
    <property type="evidence" value="ECO:0007669"/>
    <property type="project" value="UniProtKB-KW"/>
</dbReference>
<evidence type="ECO:0000256" key="1">
    <source>
        <dbReference type="ARBA" id="ARBA00004448"/>
    </source>
</evidence>
<evidence type="ECO:0000313" key="22">
    <source>
        <dbReference type="Proteomes" id="UP001049176"/>
    </source>
</evidence>
<dbReference type="InterPro" id="IPR039055">
    <property type="entry name" value="MCU_fam"/>
</dbReference>
<evidence type="ECO:0000256" key="12">
    <source>
        <dbReference type="ARBA" id="ARBA00023136"/>
    </source>
</evidence>
<evidence type="ECO:0000256" key="8">
    <source>
        <dbReference type="ARBA" id="ARBA00022837"/>
    </source>
</evidence>
<name>A0A9P8AAU0_9AGAR</name>
<evidence type="ECO:0000256" key="5">
    <source>
        <dbReference type="ARBA" id="ARBA00022673"/>
    </source>
</evidence>
<feature type="transmembrane region" description="Helical" evidence="19">
    <location>
        <begin position="12"/>
        <end position="29"/>
    </location>
</feature>
<feature type="transmembrane region" description="Helical" evidence="19">
    <location>
        <begin position="41"/>
        <end position="59"/>
    </location>
</feature>
<keyword evidence="10" id="KW-0406">Ion transport</keyword>
<dbReference type="GO" id="GO:0015292">
    <property type="term" value="F:uniporter activity"/>
    <property type="evidence" value="ECO:0007669"/>
    <property type="project" value="TreeGrafter"/>
</dbReference>